<evidence type="ECO:0000313" key="2">
    <source>
        <dbReference type="Proteomes" id="UP000533080"/>
    </source>
</evidence>
<evidence type="ECO:0000313" key="1">
    <source>
        <dbReference type="EMBL" id="NOJ83445.1"/>
    </source>
</evidence>
<reference evidence="1 2" key="1">
    <citation type="submission" date="2020-05" db="EMBL/GenBank/DDBJ databases">
        <authorList>
            <person name="Whitworth D."/>
        </authorList>
    </citation>
    <scope>NUCLEOTIDE SEQUENCE [LARGE SCALE GENOMIC DNA]</scope>
    <source>
        <strain evidence="1 2">AM005</strain>
    </source>
</reference>
<dbReference type="RefSeq" id="WP_171445208.1">
    <property type="nucleotide sequence ID" value="NZ_JABFNS010000038.1"/>
</dbReference>
<name>A0A7Y4MV89_MYXXA</name>
<sequence>MHPSNTHIGHLIHAANQALPPDLQGAGTRNGAALDVSRYQSGVLVANVGEVAGTPTATSVRYTVQTSPNGTDGWVPLRGLDDADVVLTVTAAGTCAEKDFNLQYADVDHSFLRVVEVIAFTEGTTPSVMAGATLVFGGGQRLPL</sequence>
<accession>A0A7Y4MV89</accession>
<organism evidence="1 2">
    <name type="scientific">Myxococcus xanthus</name>
    <dbReference type="NCBI Taxonomy" id="34"/>
    <lineage>
        <taxon>Bacteria</taxon>
        <taxon>Pseudomonadati</taxon>
        <taxon>Myxococcota</taxon>
        <taxon>Myxococcia</taxon>
        <taxon>Myxococcales</taxon>
        <taxon>Cystobacterineae</taxon>
        <taxon>Myxococcaceae</taxon>
        <taxon>Myxococcus</taxon>
    </lineage>
</organism>
<dbReference type="EMBL" id="JABFNT010000196">
    <property type="protein sequence ID" value="NOJ83445.1"/>
    <property type="molecule type" value="Genomic_DNA"/>
</dbReference>
<gene>
    <name evidence="1" type="ORF">HNV28_34920</name>
</gene>
<dbReference type="AlphaFoldDB" id="A0A7Y4MV89"/>
<comment type="caution">
    <text evidence="1">The sequence shown here is derived from an EMBL/GenBank/DDBJ whole genome shotgun (WGS) entry which is preliminary data.</text>
</comment>
<protein>
    <submittedName>
        <fullName evidence="1">Uncharacterized protein</fullName>
    </submittedName>
</protein>
<dbReference type="Proteomes" id="UP000533080">
    <property type="component" value="Unassembled WGS sequence"/>
</dbReference>
<proteinExistence type="predicted"/>